<dbReference type="EMBL" id="BAAABW010000001">
    <property type="protein sequence ID" value="GAA0330241.1"/>
    <property type="molecule type" value="Genomic_DNA"/>
</dbReference>
<proteinExistence type="predicted"/>
<reference evidence="3 4" key="1">
    <citation type="journal article" date="2019" name="Int. J. Syst. Evol. Microbiol.">
        <title>The Global Catalogue of Microorganisms (GCM) 10K type strain sequencing project: providing services to taxonomists for standard genome sequencing and annotation.</title>
        <authorList>
            <consortium name="The Broad Institute Genomics Platform"/>
            <consortium name="The Broad Institute Genome Sequencing Center for Infectious Disease"/>
            <person name="Wu L."/>
            <person name="Ma J."/>
        </authorList>
    </citation>
    <scope>NUCLEOTIDE SEQUENCE [LARGE SCALE GENOMIC DNA]</scope>
    <source>
        <strain evidence="3 4">JCM 4565</strain>
    </source>
</reference>
<protein>
    <submittedName>
        <fullName evidence="3">Uncharacterized protein</fullName>
    </submittedName>
</protein>
<evidence type="ECO:0000313" key="3">
    <source>
        <dbReference type="EMBL" id="GAA0330241.1"/>
    </source>
</evidence>
<dbReference type="Proteomes" id="UP001500063">
    <property type="component" value="Unassembled WGS sequence"/>
</dbReference>
<keyword evidence="2" id="KW-0812">Transmembrane</keyword>
<keyword evidence="2" id="KW-0472">Membrane</keyword>
<evidence type="ECO:0000256" key="2">
    <source>
        <dbReference type="SAM" id="Phobius"/>
    </source>
</evidence>
<keyword evidence="2" id="KW-1133">Transmembrane helix</keyword>
<comment type="caution">
    <text evidence="3">The sequence shown here is derived from an EMBL/GenBank/DDBJ whole genome shotgun (WGS) entry which is preliminary data.</text>
</comment>
<evidence type="ECO:0000313" key="4">
    <source>
        <dbReference type="Proteomes" id="UP001500063"/>
    </source>
</evidence>
<organism evidence="3 4">
    <name type="scientific">Streptomyces blastmyceticus</name>
    <dbReference type="NCBI Taxonomy" id="68180"/>
    <lineage>
        <taxon>Bacteria</taxon>
        <taxon>Bacillati</taxon>
        <taxon>Actinomycetota</taxon>
        <taxon>Actinomycetes</taxon>
        <taxon>Kitasatosporales</taxon>
        <taxon>Streptomycetaceae</taxon>
        <taxon>Streptomyces</taxon>
    </lineage>
</organism>
<feature type="compositionally biased region" description="Polar residues" evidence="1">
    <location>
        <begin position="115"/>
        <end position="135"/>
    </location>
</feature>
<keyword evidence="4" id="KW-1185">Reference proteome</keyword>
<dbReference type="RefSeq" id="WP_301887275.1">
    <property type="nucleotide sequence ID" value="NZ_BAAABW010000001.1"/>
</dbReference>
<sequence length="135" mass="13765">MPGTRDHARADDPGADSPDPVSDVVRWAAFSCVLVPVVLLMCGQSFGGAAGTAAGLVALTCVCRALLRRSERTAARVPSGPRTGTPAPESSIPHRGRHGRTGVGNHRGNRHPGTPAQSGAQASPRTDTPGSTPGE</sequence>
<accession>A0ABN0W9V3</accession>
<name>A0ABN0W9V3_9ACTN</name>
<feature type="transmembrane region" description="Helical" evidence="2">
    <location>
        <begin position="47"/>
        <end position="67"/>
    </location>
</feature>
<evidence type="ECO:0000256" key="1">
    <source>
        <dbReference type="SAM" id="MobiDB-lite"/>
    </source>
</evidence>
<gene>
    <name evidence="3" type="ORF">GCM10010319_02810</name>
</gene>
<feature type="region of interest" description="Disordered" evidence="1">
    <location>
        <begin position="70"/>
        <end position="135"/>
    </location>
</feature>